<name>W6RUA1_9CLOT</name>
<protein>
    <submittedName>
        <fullName evidence="1">Uncharacterized protein</fullName>
    </submittedName>
</protein>
<dbReference type="AlphaFoldDB" id="W6RUA1"/>
<dbReference type="EMBL" id="HG917868">
    <property type="protein sequence ID" value="CDM68201.1"/>
    <property type="molecule type" value="Genomic_DNA"/>
</dbReference>
<dbReference type="OrthoDB" id="2068061at2"/>
<dbReference type="eggNOG" id="ENOG5032RKH">
    <property type="taxonomic scope" value="Bacteria"/>
</dbReference>
<organism evidence="1 2">
    <name type="scientific">Clostridium bornimense</name>
    <dbReference type="NCBI Taxonomy" id="1216932"/>
    <lineage>
        <taxon>Bacteria</taxon>
        <taxon>Bacillati</taxon>
        <taxon>Bacillota</taxon>
        <taxon>Clostridia</taxon>
        <taxon>Eubacteriales</taxon>
        <taxon>Clostridiaceae</taxon>
        <taxon>Clostridium</taxon>
    </lineage>
</organism>
<evidence type="ECO:0000313" key="1">
    <source>
        <dbReference type="EMBL" id="CDM68201.1"/>
    </source>
</evidence>
<sequence length="331" mass="37821">MSNKNNDKFINYSCSNRELPSGIPAMPFLPPNIPGAPFFPGYLPGGGPIPPIGNYPGENFYPIGIPNSPPPNFTPKQNNPNVQYISNNPNSKFVSSNSIRFCLFKFTYIWQRNGRNYWAYLINVDRFSIAGFRWLGRTWVYFGLDLRKIDSFLCYSNPRTETRGSHSSHKEIKKEHCLSGDKEIYSTPLTTIKLPEFKEDYSSEVLSDDDKDFLIETPYLKSRIINFSIILEVTYPIDYNNDLKSSIQNTASDACNDANLILSSSRSCDDDISIIENINSSSTLIPKALEHFSTAFINNLQKSNIPQEIINNIDYSIREETHIGHWQPYFY</sequence>
<accession>W6RUA1</accession>
<proteinExistence type="predicted"/>
<dbReference type="RefSeq" id="WP_051483702.1">
    <property type="nucleotide sequence ID" value="NZ_HG917868.1"/>
</dbReference>
<dbReference type="PATRIC" id="fig|1216932.3.peg.1024"/>
<reference evidence="1 2" key="1">
    <citation type="submission" date="2013-11" db="EMBL/GenBank/DDBJ databases">
        <title>Complete genome sequence of Clostridum sp. M2/40.</title>
        <authorList>
            <person name="Wibberg D."/>
            <person name="Puehler A."/>
            <person name="Schlueter A."/>
        </authorList>
    </citation>
    <scope>NUCLEOTIDE SEQUENCE [LARGE SCALE GENOMIC DNA]</scope>
    <source>
        <strain evidence="2">M2/40</strain>
    </source>
</reference>
<keyword evidence="2" id="KW-1185">Reference proteome</keyword>
<dbReference type="HOGENOM" id="CLU_838631_0_0_9"/>
<dbReference type="KEGG" id="clt:CM240_1037"/>
<evidence type="ECO:0000313" key="2">
    <source>
        <dbReference type="Proteomes" id="UP000019426"/>
    </source>
</evidence>
<gene>
    <name evidence="1" type="ORF">CM240_1037</name>
</gene>
<dbReference type="Proteomes" id="UP000019426">
    <property type="component" value="Chromosome M2/40_rep1"/>
</dbReference>
<dbReference type="STRING" id="1216932.CM240_1037"/>